<organism evidence="2 3">
    <name type="scientific">Rickettsia bellii str. RML Mogi</name>
    <dbReference type="NCBI Taxonomy" id="1359194"/>
    <lineage>
        <taxon>Bacteria</taxon>
        <taxon>Pseudomonadati</taxon>
        <taxon>Pseudomonadota</taxon>
        <taxon>Alphaproteobacteria</taxon>
        <taxon>Rickettsiales</taxon>
        <taxon>Rickettsiaceae</taxon>
        <taxon>Rickettsieae</taxon>
        <taxon>Rickettsia</taxon>
        <taxon>belli group</taxon>
    </lineage>
</organism>
<feature type="domain" description="Fungal lipase-type" evidence="1">
    <location>
        <begin position="23"/>
        <end position="82"/>
    </location>
</feature>
<proteinExistence type="predicted"/>
<name>A0A0F3QI23_RICBE</name>
<dbReference type="InterPro" id="IPR002921">
    <property type="entry name" value="Fungal_lipase-type"/>
</dbReference>
<dbReference type="AlphaFoldDB" id="A0A0F3QI23"/>
<dbReference type="GO" id="GO:0006629">
    <property type="term" value="P:lipid metabolic process"/>
    <property type="evidence" value="ECO:0007669"/>
    <property type="project" value="InterPro"/>
</dbReference>
<gene>
    <name evidence="2" type="ORF">RBEMOGI_0538</name>
</gene>
<dbReference type="Pfam" id="PF01764">
    <property type="entry name" value="Lipase_3"/>
    <property type="match status" value="1"/>
</dbReference>
<reference evidence="2 3" key="1">
    <citation type="submission" date="2015-02" db="EMBL/GenBank/DDBJ databases">
        <title>Genome Sequencing of Rickettsiales.</title>
        <authorList>
            <person name="Daugherty S.C."/>
            <person name="Su Q."/>
            <person name="Abolude K."/>
            <person name="Beier-Sexton M."/>
            <person name="Carlyon J.A."/>
            <person name="Carter R."/>
            <person name="Day N.P."/>
            <person name="Dumler S.J."/>
            <person name="Dyachenko V."/>
            <person name="Godinez A."/>
            <person name="Kurtti T.J."/>
            <person name="Lichay M."/>
            <person name="Mullins K.E."/>
            <person name="Ott S."/>
            <person name="Pappas-Brown V."/>
            <person name="Paris D.H."/>
            <person name="Patel P."/>
            <person name="Richards A.L."/>
            <person name="Sadzewicz L."/>
            <person name="Sears K."/>
            <person name="Seidman D."/>
            <person name="Sengamalay N."/>
            <person name="Stenos J."/>
            <person name="Tallon L.J."/>
            <person name="Vincent G."/>
            <person name="Fraser C.M."/>
            <person name="Munderloh U."/>
            <person name="Dunning-Hotopp J.C."/>
        </authorList>
    </citation>
    <scope>NUCLEOTIDE SEQUENCE [LARGE SCALE GENOMIC DNA]</scope>
    <source>
        <strain evidence="2 3">RML Mogi</strain>
    </source>
</reference>
<evidence type="ECO:0000259" key="1">
    <source>
        <dbReference type="Pfam" id="PF01764"/>
    </source>
</evidence>
<comment type="caution">
    <text evidence="2">The sequence shown here is derived from an EMBL/GenBank/DDBJ whole genome shotgun (WGS) entry which is preliminary data.</text>
</comment>
<evidence type="ECO:0000313" key="3">
    <source>
        <dbReference type="Proteomes" id="UP000033689"/>
    </source>
</evidence>
<dbReference type="RefSeq" id="WP_156145456.1">
    <property type="nucleotide sequence ID" value="NZ_LAOJ01000001.1"/>
</dbReference>
<accession>A0A0F3QI23</accession>
<protein>
    <submittedName>
        <fullName evidence="2">Lipase family protein</fullName>
    </submittedName>
</protein>
<dbReference type="Gene3D" id="3.40.50.1820">
    <property type="entry name" value="alpha/beta hydrolase"/>
    <property type="match status" value="1"/>
</dbReference>
<sequence>MLKTDSPIKTHLKSILGGQIVAQQAAAYQTTQEITEYAKKHDYNLSFTGYSLGAWFAELSLYFAYQDFNYFKAKAITFDSPGSAKIMDSFKPNIISYKTHFDIRNLDITTYLSAPNFVNTSNPHIHVRRQVN</sequence>
<dbReference type="InterPro" id="IPR029058">
    <property type="entry name" value="AB_hydrolase_fold"/>
</dbReference>
<dbReference type="PATRIC" id="fig|1359194.3.peg.549"/>
<dbReference type="SUPFAM" id="SSF53474">
    <property type="entry name" value="alpha/beta-Hydrolases"/>
    <property type="match status" value="1"/>
</dbReference>
<dbReference type="Proteomes" id="UP000033689">
    <property type="component" value="Unassembled WGS sequence"/>
</dbReference>
<evidence type="ECO:0000313" key="2">
    <source>
        <dbReference type="EMBL" id="KJV91922.1"/>
    </source>
</evidence>
<dbReference type="EMBL" id="LAOJ01000001">
    <property type="protein sequence ID" value="KJV91922.1"/>
    <property type="molecule type" value="Genomic_DNA"/>
</dbReference>